<geneLocation type="plasmid" evidence="1 2">
    <name>pSYMBR3459</name>
</geneLocation>
<protein>
    <submittedName>
        <fullName evidence="1">Uncharacterized protein</fullName>
    </submittedName>
</protein>
<dbReference type="KEGG" id="bpx:BUPH_08327"/>
<dbReference type="PATRIC" id="fig|1229205.11.peg.6655"/>
<dbReference type="HOGENOM" id="CLU_1913142_0_0_4"/>
<reference evidence="1 2" key="1">
    <citation type="journal article" date="2012" name="J. Bacteriol.">
        <title>Complete Genome Sequence of Burkholderia phenoliruptrix BR3459a (CLA1), a Heat-Tolerant, Nitrogen-Fixing Symbiont of Mimosa flocculosa.</title>
        <authorList>
            <person name="de Oliveira Cunha C."/>
            <person name="Goda Zuleta L.F."/>
            <person name="Paula de Almeida L.G."/>
            <person name="Prioli Ciapina L."/>
            <person name="Lustrino Borges W."/>
            <person name="Pitard R.M."/>
            <person name="Baldani J.I."/>
            <person name="Straliotto R."/>
            <person name="de Faria S.M."/>
            <person name="Hungria M."/>
            <person name="Sousa Cavada B."/>
            <person name="Mercante F.M."/>
            <person name="Ribeiro de Vasconcelos A.T."/>
        </authorList>
    </citation>
    <scope>NUCLEOTIDE SEQUENCE [LARGE SCALE GENOMIC DNA]</scope>
    <source>
        <strain evidence="1 2">BR3459a</strain>
        <plasmid evidence="1 2">pSYMBR3459</plasmid>
    </source>
</reference>
<evidence type="ECO:0000313" key="1">
    <source>
        <dbReference type="EMBL" id="AFT89986.1"/>
    </source>
</evidence>
<dbReference type="Proteomes" id="UP000010105">
    <property type="component" value="Plasmid pSYMBR3459"/>
</dbReference>
<organism evidence="1 2">
    <name type="scientific">Paraburkholderia phenoliruptrix BR3459a</name>
    <dbReference type="NCBI Taxonomy" id="1229205"/>
    <lineage>
        <taxon>Bacteria</taxon>
        <taxon>Pseudomonadati</taxon>
        <taxon>Pseudomonadota</taxon>
        <taxon>Betaproteobacteria</taxon>
        <taxon>Burkholderiales</taxon>
        <taxon>Burkholderiaceae</taxon>
        <taxon>Paraburkholderia</taxon>
    </lineage>
</organism>
<accession>K0DUS2</accession>
<dbReference type="eggNOG" id="COG4461">
    <property type="taxonomic scope" value="Bacteria"/>
</dbReference>
<name>K0DUS2_9BURK</name>
<dbReference type="EMBL" id="CP003865">
    <property type="protein sequence ID" value="AFT89986.1"/>
    <property type="molecule type" value="Genomic_DNA"/>
</dbReference>
<evidence type="ECO:0000313" key="2">
    <source>
        <dbReference type="Proteomes" id="UP000010105"/>
    </source>
</evidence>
<keyword evidence="1" id="KW-0614">Plasmid</keyword>
<proteinExistence type="predicted"/>
<sequence length="132" mass="15041">MLIFPGLALGMEFKIYYRTQLELKMVIGEGKIQEGDAEKFLAVPKMADRDEEGLVVLVLNSREETSRQLSASSMRWIRYGSIQRFQIMPNARPLALRSCSLQENAEVMSAPRCSFSLLPARWANLRRGFALQ</sequence>
<dbReference type="AlphaFoldDB" id="K0DUS2"/>
<gene>
    <name evidence="1" type="ORF">BUPH_08327</name>
</gene>